<evidence type="ECO:0000259" key="5">
    <source>
        <dbReference type="Pfam" id="PF25553"/>
    </source>
</evidence>
<keyword evidence="7" id="KW-1185">Reference proteome</keyword>
<comment type="caution">
    <text evidence="6">The sequence shown here is derived from an EMBL/GenBank/DDBJ whole genome shotgun (WGS) entry which is preliminary data.</text>
</comment>
<dbReference type="InterPro" id="IPR058039">
    <property type="entry name" value="At3g05675-like_ankyrin"/>
</dbReference>
<dbReference type="Proteomes" id="UP001633002">
    <property type="component" value="Unassembled WGS sequence"/>
</dbReference>
<dbReference type="InterPro" id="IPR038920">
    <property type="entry name" value="At3g05675-like"/>
</dbReference>
<evidence type="ECO:0000256" key="3">
    <source>
        <dbReference type="ARBA" id="ARBA00022786"/>
    </source>
</evidence>
<dbReference type="PANTHER" id="PTHR31060">
    <property type="entry name" value="OSJNBA0011J08.25 PROTEIN-RELATED"/>
    <property type="match status" value="1"/>
</dbReference>
<dbReference type="Pfam" id="PF25553">
    <property type="entry name" value="BTB-POZ_ANK-like"/>
    <property type="match status" value="1"/>
</dbReference>
<evidence type="ECO:0000256" key="1">
    <source>
        <dbReference type="ARBA" id="ARBA00002668"/>
    </source>
</evidence>
<comment type="function">
    <text evidence="1">May act as a substrate-specific adapter of an E3 ubiquitin-protein ligase complex (CUL3-RBX1-BTB) which mediates the ubiquitination and subsequent proteasomal degradation of target proteins.</text>
</comment>
<dbReference type="AlphaFoldDB" id="A0ABD3GGU4"/>
<keyword evidence="3" id="KW-0833">Ubl conjugation pathway</keyword>
<gene>
    <name evidence="6" type="ORF">R1sor_020625</name>
</gene>
<name>A0ABD3GGU4_9MARC</name>
<evidence type="ECO:0000256" key="4">
    <source>
        <dbReference type="SAM" id="MobiDB-lite"/>
    </source>
</evidence>
<protein>
    <recommendedName>
        <fullName evidence="5">At3g05675-like ankyrin-like domain-containing protein</fullName>
    </recommendedName>
</protein>
<feature type="region of interest" description="Disordered" evidence="4">
    <location>
        <begin position="26"/>
        <end position="55"/>
    </location>
</feature>
<proteinExistence type="predicted"/>
<reference evidence="6 7" key="1">
    <citation type="submission" date="2024-09" db="EMBL/GenBank/DDBJ databases">
        <title>Chromosome-scale assembly of Riccia sorocarpa.</title>
        <authorList>
            <person name="Paukszto L."/>
        </authorList>
    </citation>
    <scope>NUCLEOTIDE SEQUENCE [LARGE SCALE GENOMIC DNA]</scope>
    <source>
        <strain evidence="6">LP-2024</strain>
        <tissue evidence="6">Aerial parts of the thallus</tissue>
    </source>
</reference>
<comment type="pathway">
    <text evidence="2">Protein modification; protein ubiquitination.</text>
</comment>
<sequence>MRGPQYHGYRERRRARRLALSLPWYTGRSSGSSSRSGEDDEQQPGVNGGSGKMMHLDGVRNNSQNMTVMEMGTGPRFGDDLTSDVVLHLKSASGEREDEEGVPEIVSTLYLHSSALRKSEFFEARLSERWSSNAAAGCSSNNNPLQVGNNNVVELTIDKCKDPQTYIRCIQLLYVPNRVKHTCFVDIQDALNILEVAAELLFHDCVVACMRYLESVPWPPGQESVIRSCVSNLHLQPSEDLRARLCEPEGIHDVKPVDIMQGVLGELLTLVTNGAPSKAREITERVLLANVQSSTSSAFANVNEVVLFKELQGNLEILKVQLRKFANFFSWNGHQLNVACSALRWILDELFTLHIADEAVRMFSEEKELAQLMVLRIYQNPFTETLFFILVRMLQALQKGEVLSPRSVRLTLLTTWLPVVAKLGNDNDSFGHEETQKNLEDGLGAVVETLPMVDQEIIFRIWIGACLKSRRSWPDLSEAFELWCNKLRQAHRETDLEKATIEVLERGESSCSEAWSKRKLKFVTLK</sequence>
<organism evidence="6 7">
    <name type="scientific">Riccia sorocarpa</name>
    <dbReference type="NCBI Taxonomy" id="122646"/>
    <lineage>
        <taxon>Eukaryota</taxon>
        <taxon>Viridiplantae</taxon>
        <taxon>Streptophyta</taxon>
        <taxon>Embryophyta</taxon>
        <taxon>Marchantiophyta</taxon>
        <taxon>Marchantiopsida</taxon>
        <taxon>Marchantiidae</taxon>
        <taxon>Marchantiales</taxon>
        <taxon>Ricciaceae</taxon>
        <taxon>Riccia</taxon>
    </lineage>
</organism>
<feature type="domain" description="At3g05675-like ankyrin-like" evidence="5">
    <location>
        <begin position="340"/>
        <end position="484"/>
    </location>
</feature>
<evidence type="ECO:0000256" key="2">
    <source>
        <dbReference type="ARBA" id="ARBA00004906"/>
    </source>
</evidence>
<accession>A0ABD3GGU4</accession>
<dbReference type="EMBL" id="JBJQOH010000007">
    <property type="protein sequence ID" value="KAL3677669.1"/>
    <property type="molecule type" value="Genomic_DNA"/>
</dbReference>
<evidence type="ECO:0000313" key="6">
    <source>
        <dbReference type="EMBL" id="KAL3677669.1"/>
    </source>
</evidence>
<dbReference type="PANTHER" id="PTHR31060:SF37">
    <property type="entry name" value="BTB DOMAIN-CONTAINING PROTEIN"/>
    <property type="match status" value="1"/>
</dbReference>
<evidence type="ECO:0000313" key="7">
    <source>
        <dbReference type="Proteomes" id="UP001633002"/>
    </source>
</evidence>